<dbReference type="OrthoDB" id="195145at2759"/>
<feature type="region of interest" description="Disordered" evidence="2">
    <location>
        <begin position="1"/>
        <end position="41"/>
    </location>
</feature>
<dbReference type="SUPFAM" id="SSF47473">
    <property type="entry name" value="EF-hand"/>
    <property type="match status" value="1"/>
</dbReference>
<feature type="region of interest" description="Disordered" evidence="2">
    <location>
        <begin position="64"/>
        <end position="86"/>
    </location>
</feature>
<feature type="compositionally biased region" description="Polar residues" evidence="2">
    <location>
        <begin position="64"/>
        <end position="84"/>
    </location>
</feature>
<protein>
    <recommendedName>
        <fullName evidence="3">EF-hand domain-containing protein</fullName>
    </recommendedName>
</protein>
<feature type="compositionally biased region" description="Basic and acidic residues" evidence="2">
    <location>
        <begin position="908"/>
        <end position="918"/>
    </location>
</feature>
<reference evidence="5" key="1">
    <citation type="journal article" date="2023" name="Commun. Biol.">
        <title>Genome analysis of Parmales, the sister group of diatoms, reveals the evolutionary specialization of diatoms from phago-mixotrophs to photoautotrophs.</title>
        <authorList>
            <person name="Ban H."/>
            <person name="Sato S."/>
            <person name="Yoshikawa S."/>
            <person name="Yamada K."/>
            <person name="Nakamura Y."/>
            <person name="Ichinomiya M."/>
            <person name="Sato N."/>
            <person name="Blanc-Mathieu R."/>
            <person name="Endo H."/>
            <person name="Kuwata A."/>
            <person name="Ogata H."/>
        </authorList>
    </citation>
    <scope>NUCLEOTIDE SEQUENCE [LARGE SCALE GENOMIC DNA]</scope>
</reference>
<dbReference type="InterPro" id="IPR018247">
    <property type="entry name" value="EF_Hand_1_Ca_BS"/>
</dbReference>
<proteinExistence type="predicted"/>
<dbReference type="PROSITE" id="PS00018">
    <property type="entry name" value="EF_HAND_1"/>
    <property type="match status" value="2"/>
</dbReference>
<dbReference type="CDD" id="cd00051">
    <property type="entry name" value="EFh"/>
    <property type="match status" value="1"/>
</dbReference>
<dbReference type="InterPro" id="IPR011992">
    <property type="entry name" value="EF-hand-dom_pair"/>
</dbReference>
<feature type="compositionally biased region" description="Acidic residues" evidence="2">
    <location>
        <begin position="755"/>
        <end position="776"/>
    </location>
</feature>
<dbReference type="SMART" id="SM00054">
    <property type="entry name" value="EFh"/>
    <property type="match status" value="2"/>
</dbReference>
<gene>
    <name evidence="4" type="ORF">TrCOL_g4550</name>
</gene>
<dbReference type="PANTHER" id="PTHR37028">
    <property type="entry name" value="UNNAMED PRODUCT-RELATED"/>
    <property type="match status" value="1"/>
</dbReference>
<dbReference type="Proteomes" id="UP001165065">
    <property type="component" value="Unassembled WGS sequence"/>
</dbReference>
<dbReference type="EMBL" id="BRYA01000156">
    <property type="protein sequence ID" value="GMI41734.1"/>
    <property type="molecule type" value="Genomic_DNA"/>
</dbReference>
<feature type="region of interest" description="Disordered" evidence="2">
    <location>
        <begin position="177"/>
        <end position="259"/>
    </location>
</feature>
<accession>A0A9W7LAG7</accession>
<evidence type="ECO:0000256" key="1">
    <source>
        <dbReference type="ARBA" id="ARBA00022837"/>
    </source>
</evidence>
<keyword evidence="5" id="KW-1185">Reference proteome</keyword>
<organism evidence="4 5">
    <name type="scientific">Triparma columacea</name>
    <dbReference type="NCBI Taxonomy" id="722753"/>
    <lineage>
        <taxon>Eukaryota</taxon>
        <taxon>Sar</taxon>
        <taxon>Stramenopiles</taxon>
        <taxon>Ochrophyta</taxon>
        <taxon>Bolidophyceae</taxon>
        <taxon>Parmales</taxon>
        <taxon>Triparmaceae</taxon>
        <taxon>Triparma</taxon>
    </lineage>
</organism>
<evidence type="ECO:0000313" key="5">
    <source>
        <dbReference type="Proteomes" id="UP001165065"/>
    </source>
</evidence>
<feature type="compositionally biased region" description="Gly residues" evidence="2">
    <location>
        <begin position="1097"/>
        <end position="1114"/>
    </location>
</feature>
<feature type="compositionally biased region" description="Polar residues" evidence="2">
    <location>
        <begin position="221"/>
        <end position="235"/>
    </location>
</feature>
<dbReference type="PANTHER" id="PTHR37028:SF4">
    <property type="entry name" value="ALMS MOTIF DOMAIN-CONTAINING PROTEIN"/>
    <property type="match status" value="1"/>
</dbReference>
<dbReference type="GO" id="GO:0005509">
    <property type="term" value="F:calcium ion binding"/>
    <property type="evidence" value="ECO:0007669"/>
    <property type="project" value="InterPro"/>
</dbReference>
<keyword evidence="1" id="KW-0106">Calcium</keyword>
<evidence type="ECO:0000256" key="2">
    <source>
        <dbReference type="SAM" id="MobiDB-lite"/>
    </source>
</evidence>
<feature type="compositionally biased region" description="Basic and acidic residues" evidence="2">
    <location>
        <begin position="200"/>
        <end position="210"/>
    </location>
</feature>
<dbReference type="Pfam" id="PF13499">
    <property type="entry name" value="EF-hand_7"/>
    <property type="match status" value="1"/>
</dbReference>
<name>A0A9W7LAG7_9STRA</name>
<comment type="caution">
    <text evidence="4">The sequence shown here is derived from an EMBL/GenBank/DDBJ whole genome shotgun (WGS) entry which is preliminary data.</text>
</comment>
<dbReference type="AlphaFoldDB" id="A0A9W7LAG7"/>
<feature type="region of interest" description="Disordered" evidence="2">
    <location>
        <begin position="463"/>
        <end position="485"/>
    </location>
</feature>
<feature type="region of interest" description="Disordered" evidence="2">
    <location>
        <begin position="730"/>
        <end position="877"/>
    </location>
</feature>
<evidence type="ECO:0000259" key="3">
    <source>
        <dbReference type="PROSITE" id="PS50222"/>
    </source>
</evidence>
<dbReference type="PROSITE" id="PS50222">
    <property type="entry name" value="EF_HAND_2"/>
    <property type="match status" value="2"/>
</dbReference>
<feature type="compositionally biased region" description="Low complexity" evidence="2">
    <location>
        <begin position="22"/>
        <end position="33"/>
    </location>
</feature>
<feature type="domain" description="EF-hand" evidence="3">
    <location>
        <begin position="564"/>
        <end position="599"/>
    </location>
</feature>
<feature type="region of interest" description="Disordered" evidence="2">
    <location>
        <begin position="1094"/>
        <end position="1114"/>
    </location>
</feature>
<dbReference type="InterPro" id="IPR002048">
    <property type="entry name" value="EF_hand_dom"/>
</dbReference>
<evidence type="ECO:0000313" key="4">
    <source>
        <dbReference type="EMBL" id="GMI41734.1"/>
    </source>
</evidence>
<sequence length="1114" mass="125096">MYSTPASTPTQIPTHGPPTPSSPKTRSPKSTASLKKKPTEFVKISKSLEGKEWLEKRNDRNAQLSSTIESQSTSVHTFTPSINRSYPLPDRIEGDVLTNMKRKEGLAAARMKNLVRNVEESKATYSFQPKINPNSKNLLSSSHYDSPVYERIGQRDEEARLKLNALKYDLDNFDNDTGQKLFKPKIAPQPEGMGTTWRSRCLEGEASRDSESEDFERILGSSDSNVESGNGNDANGSLDESRDEATTNTSLNTPRRLDLDVTRTTTATAATTKSPGLRVEDALYKDAFERKERLEKILNWVEGNAVNQSLGTELSERNKKLSRKNTERKLRQLWTELVGLGGEGDEKLTIEVVRECLRIMKKKGLINGRMFISKKAENDVEEHADASEGTDDDGQWNERIIHEMADEIFRSFEEGLDGGLSTGVDEAAFLDVAIPCCEDALSSGYSAIDELYTTKGDEEARANAAAKIDDSSEGQGSPSPHMYATSKSFTSTLAEEHVRCENERETLERNKVVETIQKKIKAALYGTSVKDFFERCDKDGNGTLDEGEIKAVVRKVLKIPPSSVSDRAIHKLFQLLDDDGSGDVEIDEIVDFVESGLKERYIKERADREEKKRLLLTNVKLPWPKSTVAFCRGGIRWVTITKTAREISREEEKEKKYTFKPSLCQRSLEMDARRTGDQDVTGTKRIDMMGMKKRMVQSKVSHKREVLEKEEVKDCTWKPEITNYLERVSSKKKRGGEVGGGGKEVEEGVGGMGEETGELEQEEEEDEEEKEKEEDEKGISSADSAPLPPAGRVTIARAVRFQAPPEPPTVDSDYKNRKASTVSIYEDSNDGSNWGGSFAGGEEVDISDNNKDSDSCDFEGDEGDPNNDSMGRKSVKGWDEGVTIQEYLQEPAHERLYGRRNNPKTHRATSEEHWEQRELSQCTFEPKINKGTRELKGRKQRRNTYFGLYSDHMSKEDLKLSRGRMKSIHHDEEGVVPAGFYESIKMRKKVLEEQKKKKEWEENAGYTKKSWERARKLQKEGVKAFSFDGRPARSRRQPKLYMDVKISASKKGRIGICDGDKPATLARDFARTYSLNGEVRRKLEGVVERYMEENGVRVGGGGKSSGGGESVNGD</sequence>
<dbReference type="Gene3D" id="1.10.238.10">
    <property type="entry name" value="EF-hand"/>
    <property type="match status" value="1"/>
</dbReference>
<feature type="compositionally biased region" description="Gly residues" evidence="2">
    <location>
        <begin position="737"/>
        <end position="754"/>
    </location>
</feature>
<feature type="compositionally biased region" description="Acidic residues" evidence="2">
    <location>
        <begin position="855"/>
        <end position="865"/>
    </location>
</feature>
<feature type="compositionally biased region" description="Polar residues" evidence="2">
    <location>
        <begin position="1"/>
        <end position="13"/>
    </location>
</feature>
<feature type="region of interest" description="Disordered" evidence="2">
    <location>
        <begin position="889"/>
        <end position="919"/>
    </location>
</feature>
<feature type="domain" description="EF-hand" evidence="3">
    <location>
        <begin position="524"/>
        <end position="559"/>
    </location>
</feature>